<protein>
    <submittedName>
        <fullName evidence="2">Uncharacterized protein</fullName>
    </submittedName>
</protein>
<keyword evidence="3" id="KW-1185">Reference proteome</keyword>
<evidence type="ECO:0000313" key="2">
    <source>
        <dbReference type="EMBL" id="CAI8603759.1"/>
    </source>
</evidence>
<dbReference type="EMBL" id="OX451738">
    <property type="protein sequence ID" value="CAI8603759.1"/>
    <property type="molecule type" value="Genomic_DNA"/>
</dbReference>
<dbReference type="SUPFAM" id="SSF56219">
    <property type="entry name" value="DNase I-like"/>
    <property type="match status" value="1"/>
</dbReference>
<accession>A0AAV1A3I6</accession>
<dbReference type="Proteomes" id="UP001157006">
    <property type="component" value="Chromosome 3"/>
</dbReference>
<dbReference type="Gene3D" id="3.60.10.10">
    <property type="entry name" value="Endonuclease/exonuclease/phosphatase"/>
    <property type="match status" value="1"/>
</dbReference>
<evidence type="ECO:0000256" key="1">
    <source>
        <dbReference type="SAM" id="MobiDB-lite"/>
    </source>
</evidence>
<gene>
    <name evidence="2" type="ORF">VFH_III101160</name>
</gene>
<dbReference type="PANTHER" id="PTHR33710">
    <property type="entry name" value="BNAC02G09200D PROTEIN"/>
    <property type="match status" value="1"/>
</dbReference>
<reference evidence="2 3" key="1">
    <citation type="submission" date="2023-01" db="EMBL/GenBank/DDBJ databases">
        <authorList>
            <person name="Kreplak J."/>
        </authorList>
    </citation>
    <scope>NUCLEOTIDE SEQUENCE [LARGE SCALE GENOMIC DNA]</scope>
</reference>
<organism evidence="2 3">
    <name type="scientific">Vicia faba</name>
    <name type="common">Broad bean</name>
    <name type="synonym">Faba vulgaris</name>
    <dbReference type="NCBI Taxonomy" id="3906"/>
    <lineage>
        <taxon>Eukaryota</taxon>
        <taxon>Viridiplantae</taxon>
        <taxon>Streptophyta</taxon>
        <taxon>Embryophyta</taxon>
        <taxon>Tracheophyta</taxon>
        <taxon>Spermatophyta</taxon>
        <taxon>Magnoliopsida</taxon>
        <taxon>eudicotyledons</taxon>
        <taxon>Gunneridae</taxon>
        <taxon>Pentapetalae</taxon>
        <taxon>rosids</taxon>
        <taxon>fabids</taxon>
        <taxon>Fabales</taxon>
        <taxon>Fabaceae</taxon>
        <taxon>Papilionoideae</taxon>
        <taxon>50 kb inversion clade</taxon>
        <taxon>NPAAA clade</taxon>
        <taxon>Hologalegina</taxon>
        <taxon>IRL clade</taxon>
        <taxon>Fabeae</taxon>
        <taxon>Vicia</taxon>
    </lineage>
</organism>
<dbReference type="PANTHER" id="PTHR33710:SF77">
    <property type="entry name" value="DNASE I-LIKE SUPERFAMILY PROTEIN"/>
    <property type="match status" value="1"/>
</dbReference>
<feature type="region of interest" description="Disordered" evidence="1">
    <location>
        <begin position="1"/>
        <end position="36"/>
    </location>
</feature>
<evidence type="ECO:0000313" key="3">
    <source>
        <dbReference type="Proteomes" id="UP001157006"/>
    </source>
</evidence>
<proteinExistence type="predicted"/>
<feature type="compositionally biased region" description="Basic and acidic residues" evidence="1">
    <location>
        <begin position="24"/>
        <end position="36"/>
    </location>
</feature>
<sequence>MEQAASIVPEHEQGGDFNDILSASDKRGGAKDSEKKRDVFRERIESCNLMDLGSSAHRYTWRGPIYQGGVGIYERLDRAMSNDIWRLQFPNASVKVLTRMEFSDHHPILISLKDENNTREAKRFHLRVLGFLRRITTLG</sequence>
<dbReference type="InterPro" id="IPR036691">
    <property type="entry name" value="Endo/exonu/phosph_ase_sf"/>
</dbReference>
<dbReference type="AlphaFoldDB" id="A0AAV1A3I6"/>
<name>A0AAV1A3I6_VICFA</name>